<evidence type="ECO:0000313" key="3">
    <source>
        <dbReference type="Proteomes" id="UP000076842"/>
    </source>
</evidence>
<protein>
    <submittedName>
        <fullName evidence="2">Uncharacterized protein</fullName>
    </submittedName>
</protein>
<reference evidence="2 3" key="1">
    <citation type="journal article" date="2016" name="Mol. Biol. Evol.">
        <title>Comparative Genomics of Early-Diverging Mushroom-Forming Fungi Provides Insights into the Origins of Lignocellulose Decay Capabilities.</title>
        <authorList>
            <person name="Nagy L.G."/>
            <person name="Riley R."/>
            <person name="Tritt A."/>
            <person name="Adam C."/>
            <person name="Daum C."/>
            <person name="Floudas D."/>
            <person name="Sun H."/>
            <person name="Yadav J.S."/>
            <person name="Pangilinan J."/>
            <person name="Larsson K.H."/>
            <person name="Matsuura K."/>
            <person name="Barry K."/>
            <person name="Labutti K."/>
            <person name="Kuo R."/>
            <person name="Ohm R.A."/>
            <person name="Bhattacharya S.S."/>
            <person name="Shirouzu T."/>
            <person name="Yoshinaga Y."/>
            <person name="Martin F.M."/>
            <person name="Grigoriev I.V."/>
            <person name="Hibbett D.S."/>
        </authorList>
    </citation>
    <scope>NUCLEOTIDE SEQUENCE [LARGE SCALE GENOMIC DNA]</scope>
    <source>
        <strain evidence="2 3">HHB12733</strain>
    </source>
</reference>
<feature type="region of interest" description="Disordered" evidence="1">
    <location>
        <begin position="145"/>
        <end position="234"/>
    </location>
</feature>
<dbReference type="AlphaFoldDB" id="A0A165E6F6"/>
<evidence type="ECO:0000313" key="2">
    <source>
        <dbReference type="EMBL" id="KZT54202.1"/>
    </source>
</evidence>
<feature type="compositionally biased region" description="Pro residues" evidence="1">
    <location>
        <begin position="87"/>
        <end position="96"/>
    </location>
</feature>
<feature type="compositionally biased region" description="Basic and acidic residues" evidence="1">
    <location>
        <begin position="208"/>
        <end position="234"/>
    </location>
</feature>
<gene>
    <name evidence="2" type="ORF">CALCODRAFT_19593</name>
</gene>
<dbReference type="Proteomes" id="UP000076842">
    <property type="component" value="Unassembled WGS sequence"/>
</dbReference>
<feature type="region of interest" description="Disordered" evidence="1">
    <location>
        <begin position="1"/>
        <end position="127"/>
    </location>
</feature>
<feature type="compositionally biased region" description="Basic and acidic residues" evidence="1">
    <location>
        <begin position="23"/>
        <end position="34"/>
    </location>
</feature>
<proteinExistence type="predicted"/>
<dbReference type="InParanoid" id="A0A165E6F6"/>
<dbReference type="EMBL" id="KV424019">
    <property type="protein sequence ID" value="KZT54202.1"/>
    <property type="molecule type" value="Genomic_DNA"/>
</dbReference>
<feature type="compositionally biased region" description="Basic residues" evidence="1">
    <location>
        <begin position="69"/>
        <end position="84"/>
    </location>
</feature>
<feature type="compositionally biased region" description="Basic and acidic residues" evidence="1">
    <location>
        <begin position="175"/>
        <end position="186"/>
    </location>
</feature>
<sequence>MPYAPPRAHTASCSCPSHLLPKRTMDHEETHPTEPHAPSYAAVADPSVSTDVHHEEPQEPQPAQEHHSKPAHHGKHRHRGKKRERPPSPTPAPPAKRAPGTPSYAHVADPEVSTQVGETAEDGESLLNALGASSMELQRILAGDDKVPGGYVLNPEGAGDDVQDGQVQAAAEEEHEPHRADQRGGGDDLPADAARPLARKVGPVQEPQRAERGQVEQAGRHGAQEGTDRAAEAL</sequence>
<keyword evidence="3" id="KW-1185">Reference proteome</keyword>
<evidence type="ECO:0000256" key="1">
    <source>
        <dbReference type="SAM" id="MobiDB-lite"/>
    </source>
</evidence>
<accession>A0A165E6F6</accession>
<name>A0A165E6F6_9BASI</name>
<organism evidence="2 3">
    <name type="scientific">Calocera cornea HHB12733</name>
    <dbReference type="NCBI Taxonomy" id="1353952"/>
    <lineage>
        <taxon>Eukaryota</taxon>
        <taxon>Fungi</taxon>
        <taxon>Dikarya</taxon>
        <taxon>Basidiomycota</taxon>
        <taxon>Agaricomycotina</taxon>
        <taxon>Dacrymycetes</taxon>
        <taxon>Dacrymycetales</taxon>
        <taxon>Dacrymycetaceae</taxon>
        <taxon>Calocera</taxon>
    </lineage>
</organism>